<keyword evidence="9 10" id="KW-0472">Membrane</keyword>
<keyword evidence="3" id="KW-0813">Transport</keyword>
<evidence type="ECO:0000256" key="10">
    <source>
        <dbReference type="SAM" id="Phobius"/>
    </source>
</evidence>
<reference evidence="11 12" key="1">
    <citation type="journal article" date="2015" name="Genome Biol. Evol.">
        <title>Comparative Genomics of a Bacterivorous Green Alga Reveals Evolutionary Causalities and Consequences of Phago-Mixotrophic Mode of Nutrition.</title>
        <authorList>
            <person name="Burns J.A."/>
            <person name="Paasch A."/>
            <person name="Narechania A."/>
            <person name="Kim E."/>
        </authorList>
    </citation>
    <scope>NUCLEOTIDE SEQUENCE [LARGE SCALE GENOMIC DNA]</scope>
    <source>
        <strain evidence="11 12">PLY_AMNH</strain>
    </source>
</reference>
<organism evidence="11 12">
    <name type="scientific">Cymbomonas tetramitiformis</name>
    <dbReference type="NCBI Taxonomy" id="36881"/>
    <lineage>
        <taxon>Eukaryota</taxon>
        <taxon>Viridiplantae</taxon>
        <taxon>Chlorophyta</taxon>
        <taxon>Pyramimonadophyceae</taxon>
        <taxon>Pyramimonadales</taxon>
        <taxon>Pyramimonadaceae</taxon>
        <taxon>Cymbomonas</taxon>
    </lineage>
</organism>
<dbReference type="GO" id="GO:0012505">
    <property type="term" value="C:endomembrane system"/>
    <property type="evidence" value="ECO:0007669"/>
    <property type="project" value="UniProtKB-SubCell"/>
</dbReference>
<accession>A0AAE0CG55</accession>
<evidence type="ECO:0000256" key="8">
    <source>
        <dbReference type="ARBA" id="ARBA00023065"/>
    </source>
</evidence>
<dbReference type="InterPro" id="IPR004131">
    <property type="entry name" value="PPase-energised_H-pump"/>
</dbReference>
<evidence type="ECO:0000256" key="6">
    <source>
        <dbReference type="ARBA" id="ARBA00022967"/>
    </source>
</evidence>
<evidence type="ECO:0000256" key="2">
    <source>
        <dbReference type="ARBA" id="ARBA00013242"/>
    </source>
</evidence>
<keyword evidence="12" id="KW-1185">Reference proteome</keyword>
<evidence type="ECO:0000256" key="3">
    <source>
        <dbReference type="ARBA" id="ARBA00022448"/>
    </source>
</evidence>
<dbReference type="EC" id="7.1.3.1" evidence="2"/>
<name>A0AAE0CG55_9CHLO</name>
<evidence type="ECO:0000256" key="7">
    <source>
        <dbReference type="ARBA" id="ARBA00022989"/>
    </source>
</evidence>
<dbReference type="Pfam" id="PF03030">
    <property type="entry name" value="H_PPase"/>
    <property type="match status" value="1"/>
</dbReference>
<keyword evidence="8" id="KW-0406">Ion transport</keyword>
<dbReference type="AlphaFoldDB" id="A0AAE0CG55"/>
<evidence type="ECO:0000313" key="11">
    <source>
        <dbReference type="EMBL" id="KAK3254462.1"/>
    </source>
</evidence>
<protein>
    <recommendedName>
        <fullName evidence="2">H(+)-exporting diphosphatase</fullName>
        <ecNumber evidence="2">7.1.3.1</ecNumber>
    </recommendedName>
</protein>
<feature type="transmembrane region" description="Helical" evidence="10">
    <location>
        <begin position="41"/>
        <end position="60"/>
    </location>
</feature>
<feature type="non-terminal residue" evidence="11">
    <location>
        <position position="1"/>
    </location>
</feature>
<keyword evidence="4 10" id="KW-0812">Transmembrane</keyword>
<sequence length="242" mass="25426">RMMHRDSVLDTAVRRVHDATWAEVPGCTTPLGLRCQGARRLTWAEVFSGLIVGAMLPYWFSAMLMKSVGIAALAMVEEVRHQFANIHGLLEGTAKADYKRCVEISTTSSLQEMVAPGALVMLTPLVVGCFCGTQCLAGLLAGALVSGVQLAISSSNSGGAWDNAKKFIEAGKDELAQDIGGKGSAAHTAAVIGDTVGDPLKDTSGPALNILIKLMAVESLVLAPFFKEKTGKGGEIFGSFDD</sequence>
<dbReference type="PANTHER" id="PTHR31998">
    <property type="entry name" value="K(+)-INSENSITIVE PYROPHOSPHATE-ENERGIZED PROTON PUMP"/>
    <property type="match status" value="1"/>
</dbReference>
<evidence type="ECO:0000256" key="4">
    <source>
        <dbReference type="ARBA" id="ARBA00022692"/>
    </source>
</evidence>
<comment type="caution">
    <text evidence="11">The sequence shown here is derived from an EMBL/GenBank/DDBJ whole genome shotgun (WGS) entry which is preliminary data.</text>
</comment>
<keyword evidence="5" id="KW-0460">Magnesium</keyword>
<proteinExistence type="predicted"/>
<evidence type="ECO:0000313" key="12">
    <source>
        <dbReference type="Proteomes" id="UP001190700"/>
    </source>
</evidence>
<dbReference type="EMBL" id="LGRX02023560">
    <property type="protein sequence ID" value="KAK3254462.1"/>
    <property type="molecule type" value="Genomic_DNA"/>
</dbReference>
<evidence type="ECO:0000256" key="5">
    <source>
        <dbReference type="ARBA" id="ARBA00022842"/>
    </source>
</evidence>
<comment type="subcellular location">
    <subcellularLocation>
        <location evidence="1">Endomembrane system</location>
        <topology evidence="1">Multi-pass membrane protein</topology>
    </subcellularLocation>
</comment>
<dbReference type="GO" id="GO:0016020">
    <property type="term" value="C:membrane"/>
    <property type="evidence" value="ECO:0007669"/>
    <property type="project" value="InterPro"/>
</dbReference>
<gene>
    <name evidence="11" type="ORF">CYMTET_36321</name>
</gene>
<dbReference type="Proteomes" id="UP001190700">
    <property type="component" value="Unassembled WGS sequence"/>
</dbReference>
<evidence type="ECO:0000256" key="1">
    <source>
        <dbReference type="ARBA" id="ARBA00004127"/>
    </source>
</evidence>
<dbReference type="GO" id="GO:0004427">
    <property type="term" value="F:inorganic diphosphate phosphatase activity"/>
    <property type="evidence" value="ECO:0007669"/>
    <property type="project" value="InterPro"/>
</dbReference>
<evidence type="ECO:0000256" key="9">
    <source>
        <dbReference type="ARBA" id="ARBA00023136"/>
    </source>
</evidence>
<keyword evidence="7 10" id="KW-1133">Transmembrane helix</keyword>
<keyword evidence="6" id="KW-1278">Translocase</keyword>
<dbReference type="GO" id="GO:0009678">
    <property type="term" value="F:diphosphate hydrolysis-driven proton transmembrane transporter activity"/>
    <property type="evidence" value="ECO:0007669"/>
    <property type="project" value="UniProtKB-EC"/>
</dbReference>